<dbReference type="SUPFAM" id="SSF52218">
    <property type="entry name" value="Flavoproteins"/>
    <property type="match status" value="1"/>
</dbReference>
<feature type="region of interest" description="Disordered" evidence="7">
    <location>
        <begin position="200"/>
        <end position="220"/>
    </location>
</feature>
<dbReference type="Proteomes" id="UP000033140">
    <property type="component" value="Unassembled WGS sequence"/>
</dbReference>
<dbReference type="GO" id="GO:0005829">
    <property type="term" value="C:cytosol"/>
    <property type="evidence" value="ECO:0007669"/>
    <property type="project" value="TreeGrafter"/>
</dbReference>
<keyword evidence="3" id="KW-0285">Flavoprotein</keyword>
<dbReference type="InterPro" id="IPR003097">
    <property type="entry name" value="CysJ-like_FAD-binding"/>
</dbReference>
<organism evidence="9 10">
    <name type="scientific">Saitoella complicata (strain BCRC 22490 / CBS 7301 / JCM 7358 / NBRC 10748 / NRRL Y-17804)</name>
    <dbReference type="NCBI Taxonomy" id="698492"/>
    <lineage>
        <taxon>Eukaryota</taxon>
        <taxon>Fungi</taxon>
        <taxon>Dikarya</taxon>
        <taxon>Ascomycota</taxon>
        <taxon>Taphrinomycotina</taxon>
        <taxon>Taphrinomycotina incertae sedis</taxon>
        <taxon>Saitoella</taxon>
    </lineage>
</organism>
<keyword evidence="4" id="KW-0274">FAD</keyword>
<dbReference type="AlphaFoldDB" id="A0A0E9ND50"/>
<keyword evidence="10" id="KW-1185">Reference proteome</keyword>
<comment type="caution">
    <text evidence="9">The sequence shown here is derived from an EMBL/GenBank/DDBJ whole genome shotgun (WGS) entry which is preliminary data.</text>
</comment>
<dbReference type="SUPFAM" id="SSF52343">
    <property type="entry name" value="Ferredoxin reductase-like, C-terminal NADP-linked domain"/>
    <property type="match status" value="1"/>
</dbReference>
<dbReference type="InterPro" id="IPR029039">
    <property type="entry name" value="Flavoprotein-like_sf"/>
</dbReference>
<evidence type="ECO:0000256" key="4">
    <source>
        <dbReference type="ARBA" id="ARBA00022827"/>
    </source>
</evidence>
<feature type="domain" description="FAD-binding FR-type" evidence="8">
    <location>
        <begin position="156"/>
        <end position="339"/>
    </location>
</feature>
<dbReference type="Pfam" id="PF00175">
    <property type="entry name" value="NAD_binding_1"/>
    <property type="match status" value="1"/>
</dbReference>
<dbReference type="Gene3D" id="2.40.30.10">
    <property type="entry name" value="Translation factors"/>
    <property type="match status" value="1"/>
</dbReference>
<dbReference type="PANTHER" id="PTHR19384:SF10">
    <property type="entry name" value="NADPH-DEPENDENT DIFLAVIN OXIDOREDUCTASE 1"/>
    <property type="match status" value="1"/>
</dbReference>
<reference evidence="9 10" key="2">
    <citation type="journal article" date="2014" name="J. Gen. Appl. Microbiol.">
        <title>The early diverging ascomycetous budding yeast Saitoella complicata has three histone deacetylases belonging to the Clr6, Hos2, and Rpd3 lineages.</title>
        <authorList>
            <person name="Nishida H."/>
            <person name="Matsumoto T."/>
            <person name="Kondo S."/>
            <person name="Hamamoto M."/>
            <person name="Yoshikawa H."/>
        </authorList>
    </citation>
    <scope>NUCLEOTIDE SEQUENCE [LARGE SCALE GENOMIC DNA]</scope>
    <source>
        <strain evidence="9 10">NRRL Y-17804</strain>
    </source>
</reference>
<sequence>MRKKDLAWFSMQAKREMLRTLRMCDLMNENCVIFVANSCDNLYPQPYCTTSHLLCLDLVTPAIPNIITAKKLYRRLIQLGARPMVERGEGDESHPQGIDAGLRLWLKDLRQVMEAEMPLPLGLTPIPNDCLLSHTYAISFGKHALGDKTAAPIRSGVTFSATVTKNDRISADDHWQDVRRVVLSIPSPDLTHDPGDIAVLRPENPHRHSTQHPSETEGRQQPAFTDTMHAQNVGNQEDLWDYTTRPRRNILEVLADVKETLSIPIDYVLDLFPVLKPRQYSLASSLKMHPGEAQILAAIVDYKTSMHTPRVGIASRWLRSLKPGTQLTTGLIRGAMIPPPPGAKCVMVAPGTGIAPMRALIQDRIASGSDATEQLLVFGNRQREKDFLLHSG</sequence>
<name>A0A0E9ND50_SAICN</name>
<dbReference type="OMA" id="KPQSECW"/>
<reference evidence="9 10" key="1">
    <citation type="journal article" date="2011" name="J. Gen. Appl. Microbiol.">
        <title>Draft genome sequencing of the enigmatic yeast Saitoella complicata.</title>
        <authorList>
            <person name="Nishida H."/>
            <person name="Hamamoto M."/>
            <person name="Sugiyama J."/>
        </authorList>
    </citation>
    <scope>NUCLEOTIDE SEQUENCE [LARGE SCALE GENOMIC DNA]</scope>
    <source>
        <strain evidence="9 10">NRRL Y-17804</strain>
    </source>
</reference>
<dbReference type="InterPro" id="IPR001709">
    <property type="entry name" value="Flavoprot_Pyr_Nucl_cyt_Rdtase"/>
</dbReference>
<reference evidence="9 10" key="3">
    <citation type="journal article" date="2015" name="Genome Announc.">
        <title>Draft Genome Sequence of the Archiascomycetous Yeast Saitoella complicata.</title>
        <authorList>
            <person name="Yamauchi K."/>
            <person name="Kondo S."/>
            <person name="Hamamoto M."/>
            <person name="Takahashi Y."/>
            <person name="Ogura Y."/>
            <person name="Hayashi T."/>
            <person name="Nishida H."/>
        </authorList>
    </citation>
    <scope>NUCLEOTIDE SEQUENCE [LARGE SCALE GENOMIC DNA]</scope>
    <source>
        <strain evidence="9 10">NRRL Y-17804</strain>
    </source>
</reference>
<dbReference type="GO" id="GO:0010181">
    <property type="term" value="F:FMN binding"/>
    <property type="evidence" value="ECO:0007669"/>
    <property type="project" value="TreeGrafter"/>
</dbReference>
<dbReference type="Gene3D" id="3.40.50.80">
    <property type="entry name" value="Nucleotide-binding domain of ferredoxin-NADP reductase (FNR) module"/>
    <property type="match status" value="1"/>
</dbReference>
<proteinExistence type="predicted"/>
<gene>
    <name evidence="9" type="ORF">G7K_1836-t1</name>
</gene>
<evidence type="ECO:0000313" key="9">
    <source>
        <dbReference type="EMBL" id="GAO47636.1"/>
    </source>
</evidence>
<dbReference type="SUPFAM" id="SSF63380">
    <property type="entry name" value="Riboflavin synthase domain-like"/>
    <property type="match status" value="1"/>
</dbReference>
<evidence type="ECO:0000259" key="8">
    <source>
        <dbReference type="PROSITE" id="PS51384"/>
    </source>
</evidence>
<dbReference type="InterPro" id="IPR017938">
    <property type="entry name" value="Riboflavin_synthase-like_b-brl"/>
</dbReference>
<comment type="cofactor">
    <cofactor evidence="1">
        <name>FMN</name>
        <dbReference type="ChEBI" id="CHEBI:58210"/>
    </cofactor>
</comment>
<keyword evidence="6" id="KW-0560">Oxidoreductase</keyword>
<evidence type="ECO:0000256" key="7">
    <source>
        <dbReference type="SAM" id="MobiDB-lite"/>
    </source>
</evidence>
<evidence type="ECO:0000256" key="3">
    <source>
        <dbReference type="ARBA" id="ARBA00022630"/>
    </source>
</evidence>
<keyword evidence="5" id="KW-0521">NADP</keyword>
<dbReference type="InterPro" id="IPR039261">
    <property type="entry name" value="FNR_nucleotide-bd"/>
</dbReference>
<dbReference type="PROSITE" id="PS51384">
    <property type="entry name" value="FAD_FR"/>
    <property type="match status" value="1"/>
</dbReference>
<dbReference type="InterPro" id="IPR023173">
    <property type="entry name" value="NADPH_Cyt_P450_Rdtase_alpha"/>
</dbReference>
<dbReference type="Gene3D" id="1.20.990.10">
    <property type="entry name" value="NADPH-cytochrome p450 Reductase, Chain A, domain 3"/>
    <property type="match status" value="1"/>
</dbReference>
<dbReference type="GO" id="GO:0050660">
    <property type="term" value="F:flavin adenine dinucleotide binding"/>
    <property type="evidence" value="ECO:0007669"/>
    <property type="project" value="TreeGrafter"/>
</dbReference>
<dbReference type="PRINTS" id="PR00371">
    <property type="entry name" value="FPNCR"/>
</dbReference>
<evidence type="ECO:0000256" key="2">
    <source>
        <dbReference type="ARBA" id="ARBA00001974"/>
    </source>
</evidence>
<dbReference type="EMBL" id="BACD03000010">
    <property type="protein sequence ID" value="GAO47636.1"/>
    <property type="molecule type" value="Genomic_DNA"/>
</dbReference>
<dbReference type="Gene3D" id="3.40.50.360">
    <property type="match status" value="1"/>
</dbReference>
<evidence type="ECO:0000313" key="10">
    <source>
        <dbReference type="Proteomes" id="UP000033140"/>
    </source>
</evidence>
<comment type="cofactor">
    <cofactor evidence="2">
        <name>FAD</name>
        <dbReference type="ChEBI" id="CHEBI:57692"/>
    </cofactor>
</comment>
<dbReference type="STRING" id="698492.A0A0E9ND50"/>
<evidence type="ECO:0000256" key="1">
    <source>
        <dbReference type="ARBA" id="ARBA00001917"/>
    </source>
</evidence>
<accession>A0A0E9ND50</accession>
<evidence type="ECO:0000256" key="5">
    <source>
        <dbReference type="ARBA" id="ARBA00022857"/>
    </source>
</evidence>
<dbReference type="Pfam" id="PF00667">
    <property type="entry name" value="FAD_binding_1"/>
    <property type="match status" value="1"/>
</dbReference>
<dbReference type="PANTHER" id="PTHR19384">
    <property type="entry name" value="NITRIC OXIDE SYNTHASE-RELATED"/>
    <property type="match status" value="1"/>
</dbReference>
<evidence type="ECO:0000256" key="6">
    <source>
        <dbReference type="ARBA" id="ARBA00023002"/>
    </source>
</evidence>
<dbReference type="GO" id="GO:0016491">
    <property type="term" value="F:oxidoreductase activity"/>
    <property type="evidence" value="ECO:0007669"/>
    <property type="project" value="UniProtKB-KW"/>
</dbReference>
<protein>
    <recommendedName>
        <fullName evidence="8">FAD-binding FR-type domain-containing protein</fullName>
    </recommendedName>
</protein>
<dbReference type="InterPro" id="IPR001433">
    <property type="entry name" value="OxRdtase_FAD/NAD-bd"/>
</dbReference>
<dbReference type="InterPro" id="IPR017927">
    <property type="entry name" value="FAD-bd_FR_type"/>
</dbReference>